<dbReference type="AlphaFoldDB" id="J5QN31"/>
<dbReference type="Pfam" id="PF01408">
    <property type="entry name" value="GFO_IDH_MocA"/>
    <property type="match status" value="1"/>
</dbReference>
<comment type="caution">
    <text evidence="2">The sequence shown here is derived from an EMBL/GenBank/DDBJ whole genome shotgun (WGS) entry which is preliminary data.</text>
</comment>
<proteinExistence type="predicted"/>
<reference evidence="2 3" key="1">
    <citation type="journal article" date="2012" name="Eukaryot. Cell">
        <title>Draft genome sequence of CBS 2479, the standard type strain of Trichosporon asahii.</title>
        <authorList>
            <person name="Yang R.Y."/>
            <person name="Li H.T."/>
            <person name="Zhu H."/>
            <person name="Zhou G.P."/>
            <person name="Wang M."/>
            <person name="Wang L."/>
        </authorList>
    </citation>
    <scope>NUCLEOTIDE SEQUENCE [LARGE SCALE GENOMIC DNA]</scope>
    <source>
        <strain evidence="3">ATCC 90039 / CBS 2479 / JCM 2466 / KCTC 7840 / NCYC 2677 / UAMH 7654</strain>
    </source>
</reference>
<protein>
    <recommendedName>
        <fullName evidence="1">Gfo/Idh/MocA-like oxidoreductase N-terminal domain-containing protein</fullName>
    </recommendedName>
</protein>
<dbReference type="KEGG" id="tasa:A1Q1_02779"/>
<dbReference type="PANTHER" id="PTHR42840:SF7">
    <property type="entry name" value="BINDING ROSSMANN FOLD OXIDOREDUCTASE, PUTATIVE (AFU_ORTHOLOGUE AFUA_4G10190)-RELATED"/>
    <property type="match status" value="1"/>
</dbReference>
<evidence type="ECO:0000259" key="1">
    <source>
        <dbReference type="Pfam" id="PF01408"/>
    </source>
</evidence>
<dbReference type="Proteomes" id="UP000002748">
    <property type="component" value="Unassembled WGS sequence"/>
</dbReference>
<dbReference type="Gene3D" id="3.30.360.10">
    <property type="entry name" value="Dihydrodipicolinate Reductase, domain 2"/>
    <property type="match status" value="1"/>
</dbReference>
<accession>J5QN31</accession>
<dbReference type="VEuPathDB" id="FungiDB:A1Q1_02779"/>
<name>J5QN31_TRIAS</name>
<dbReference type="GeneID" id="25986292"/>
<dbReference type="RefSeq" id="XP_014179483.1">
    <property type="nucleotide sequence ID" value="XM_014324008.1"/>
</dbReference>
<dbReference type="GO" id="GO:0006740">
    <property type="term" value="P:NADPH regeneration"/>
    <property type="evidence" value="ECO:0007669"/>
    <property type="project" value="TreeGrafter"/>
</dbReference>
<dbReference type="InterPro" id="IPR036291">
    <property type="entry name" value="NAD(P)-bd_dom_sf"/>
</dbReference>
<evidence type="ECO:0000313" key="2">
    <source>
        <dbReference type="EMBL" id="EJT48213.1"/>
    </source>
</evidence>
<organism evidence="2 3">
    <name type="scientific">Trichosporon asahii var. asahii (strain ATCC 90039 / CBS 2479 / JCM 2466 / KCTC 7840 / NBRC 103889/ NCYC 2677 / UAMH 7654)</name>
    <name type="common">Yeast</name>
    <dbReference type="NCBI Taxonomy" id="1186058"/>
    <lineage>
        <taxon>Eukaryota</taxon>
        <taxon>Fungi</taxon>
        <taxon>Dikarya</taxon>
        <taxon>Basidiomycota</taxon>
        <taxon>Agaricomycotina</taxon>
        <taxon>Tremellomycetes</taxon>
        <taxon>Trichosporonales</taxon>
        <taxon>Trichosporonaceae</taxon>
        <taxon>Trichosporon</taxon>
    </lineage>
</organism>
<dbReference type="PANTHER" id="PTHR42840">
    <property type="entry name" value="NAD(P)-BINDING ROSSMANN-FOLD SUPERFAMILY PROTEIN-RELATED"/>
    <property type="match status" value="1"/>
</dbReference>
<evidence type="ECO:0000313" key="3">
    <source>
        <dbReference type="Proteomes" id="UP000002748"/>
    </source>
</evidence>
<feature type="domain" description="Gfo/Idh/MocA-like oxidoreductase N-terminal" evidence="1">
    <location>
        <begin position="14"/>
        <end position="108"/>
    </location>
</feature>
<dbReference type="OrthoDB" id="446809at2759"/>
<dbReference type="Gene3D" id="3.40.50.720">
    <property type="entry name" value="NAD(P)-binding Rossmann-like Domain"/>
    <property type="match status" value="1"/>
</dbReference>
<dbReference type="HOGENOM" id="CLU_028866_0_0_1"/>
<dbReference type="GO" id="GO:0016491">
    <property type="term" value="F:oxidoreductase activity"/>
    <property type="evidence" value="ECO:0007669"/>
    <property type="project" value="TreeGrafter"/>
</dbReference>
<dbReference type="InterPro" id="IPR000683">
    <property type="entry name" value="Gfo/Idh/MocA-like_OxRdtase_N"/>
</dbReference>
<dbReference type="SUPFAM" id="SSF51735">
    <property type="entry name" value="NAD(P)-binding Rossmann-fold domains"/>
    <property type="match status" value="1"/>
</dbReference>
<gene>
    <name evidence="2" type="ORF">A1Q1_02779</name>
</gene>
<dbReference type="GO" id="GO:0000166">
    <property type="term" value="F:nucleotide binding"/>
    <property type="evidence" value="ECO:0007669"/>
    <property type="project" value="InterPro"/>
</dbReference>
<dbReference type="GO" id="GO:0005737">
    <property type="term" value="C:cytoplasm"/>
    <property type="evidence" value="ECO:0007669"/>
    <property type="project" value="TreeGrafter"/>
</dbReference>
<sequence length="311" mass="34983">MSADKVLGVALCSHMFKVKALVDVSPGALSHASSKFGVPQDRTYNSVDDMLAKADDIDLVMYHVEQTVKSLRAGKDVFVEKPMALSIEGADEIERVQKETGKIVFVGFMRRYAEAFLRVKDVVQTTPKGAINYDTPPAAVEDRKKRAEQMLQQALGQRARNPADVETYRLLASLSSHDLSAMRELIGMPQSVIGAQRSPDGQWIWVMFQYDGFVAYYEVGIDNTPIFDAHIEVYTKTQRAKVSYDTPFVKGLPIKATLQSRRENGDFVEETIRPTYEDAFMLEYRYLYAAVAEGKPEDLVLFKMVMDALKL</sequence>
<dbReference type="EMBL" id="ALBS01000210">
    <property type="protein sequence ID" value="EJT48213.1"/>
    <property type="molecule type" value="Genomic_DNA"/>
</dbReference>